<dbReference type="OrthoDB" id="408373at2759"/>
<dbReference type="PRINTS" id="PR00412">
    <property type="entry name" value="EPOXHYDRLASE"/>
</dbReference>
<keyword evidence="3" id="KW-0732">Signal</keyword>
<keyword evidence="1 5" id="KW-0378">Hydrolase</keyword>
<feature type="signal peptide" evidence="3">
    <location>
        <begin position="1"/>
        <end position="18"/>
    </location>
</feature>
<proteinExistence type="inferred from homology"/>
<dbReference type="GO" id="GO:0016787">
    <property type="term" value="F:hydrolase activity"/>
    <property type="evidence" value="ECO:0007669"/>
    <property type="project" value="UniProtKB-KW"/>
</dbReference>
<evidence type="ECO:0000313" key="5">
    <source>
        <dbReference type="EMBL" id="KAF2743360.1"/>
    </source>
</evidence>
<dbReference type="AlphaFoldDB" id="A0A6A6V139"/>
<name>A0A6A6V139_9PLEO</name>
<dbReference type="InterPro" id="IPR029058">
    <property type="entry name" value="AB_hydrolase_fold"/>
</dbReference>
<feature type="domain" description="AB hydrolase-1" evidence="4">
    <location>
        <begin position="61"/>
        <end position="156"/>
    </location>
</feature>
<dbReference type="SUPFAM" id="SSF53474">
    <property type="entry name" value="alpha/beta-Hydrolases"/>
    <property type="match status" value="1"/>
</dbReference>
<dbReference type="InterPro" id="IPR000073">
    <property type="entry name" value="AB_hydrolase_1"/>
</dbReference>
<gene>
    <name evidence="5" type="ORF">M011DRAFT_410909</name>
</gene>
<evidence type="ECO:0000256" key="2">
    <source>
        <dbReference type="ARBA" id="ARBA00038334"/>
    </source>
</evidence>
<keyword evidence="6" id="KW-1185">Reference proteome</keyword>
<dbReference type="PANTHER" id="PTHR43329">
    <property type="entry name" value="EPOXIDE HYDROLASE"/>
    <property type="match status" value="1"/>
</dbReference>
<evidence type="ECO:0000313" key="6">
    <source>
        <dbReference type="Proteomes" id="UP000799440"/>
    </source>
</evidence>
<accession>A0A6A6V139</accession>
<evidence type="ECO:0000256" key="3">
    <source>
        <dbReference type="SAM" id="SignalP"/>
    </source>
</evidence>
<evidence type="ECO:0000256" key="1">
    <source>
        <dbReference type="ARBA" id="ARBA00022801"/>
    </source>
</evidence>
<dbReference type="Gene3D" id="3.40.50.1820">
    <property type="entry name" value="alpha/beta hydrolase"/>
    <property type="match status" value="1"/>
</dbReference>
<dbReference type="InterPro" id="IPR000639">
    <property type="entry name" value="Epox_hydrolase-like"/>
</dbReference>
<dbReference type="PRINTS" id="PR00111">
    <property type="entry name" value="ABHYDROLASE"/>
</dbReference>
<evidence type="ECO:0000259" key="4">
    <source>
        <dbReference type="Pfam" id="PF00561"/>
    </source>
</evidence>
<sequence>MYLLSICFVLLNIAASFAAETTFDTSRWTQSKIPIANPSGESLVLNTIDSPPRSNATQNGVILILHGWPETSHQFRHVITPLSDAGYRVIVPDYRGAGLSSKPKSGYEKFQMAEDMHTLIQSHFNISEKIHVVGNDIGGMIAWAYSARYPNDTASVAWGEVPLPGTVFWEEIYSSPEAYHFSFNAVPDLPEALVTGKERTYIQSFYDGVSVKTHWITDELVDYYAHQFSRPGALRAGFELYRAFAQDVKENKEWLEKNGKVKVPTLGMFGGAFVLANGGEMVREVAEAVEDLVIPGTGHWLAEESPGEWVEGVLKFVGKHS</sequence>
<dbReference type="Proteomes" id="UP000799440">
    <property type="component" value="Unassembled WGS sequence"/>
</dbReference>
<dbReference type="EMBL" id="MU006598">
    <property type="protein sequence ID" value="KAF2743360.1"/>
    <property type="molecule type" value="Genomic_DNA"/>
</dbReference>
<protein>
    <submittedName>
        <fullName evidence="5">Alpha/beta-hydrolase</fullName>
    </submittedName>
</protein>
<comment type="similarity">
    <text evidence="2">Belongs to the AB hydrolase superfamily. Epoxide hydrolase family.</text>
</comment>
<dbReference type="Pfam" id="PF00561">
    <property type="entry name" value="Abhydrolase_1"/>
    <property type="match status" value="1"/>
</dbReference>
<feature type="chain" id="PRO_5025534353" evidence="3">
    <location>
        <begin position="19"/>
        <end position="321"/>
    </location>
</feature>
<reference evidence="5" key="1">
    <citation type="journal article" date="2020" name="Stud. Mycol.">
        <title>101 Dothideomycetes genomes: a test case for predicting lifestyles and emergence of pathogens.</title>
        <authorList>
            <person name="Haridas S."/>
            <person name="Albert R."/>
            <person name="Binder M."/>
            <person name="Bloem J."/>
            <person name="Labutti K."/>
            <person name="Salamov A."/>
            <person name="Andreopoulos B."/>
            <person name="Baker S."/>
            <person name="Barry K."/>
            <person name="Bills G."/>
            <person name="Bluhm B."/>
            <person name="Cannon C."/>
            <person name="Castanera R."/>
            <person name="Culley D."/>
            <person name="Daum C."/>
            <person name="Ezra D."/>
            <person name="Gonzalez J."/>
            <person name="Henrissat B."/>
            <person name="Kuo A."/>
            <person name="Liang C."/>
            <person name="Lipzen A."/>
            <person name="Lutzoni F."/>
            <person name="Magnuson J."/>
            <person name="Mondo S."/>
            <person name="Nolan M."/>
            <person name="Ohm R."/>
            <person name="Pangilinan J."/>
            <person name="Park H.-J."/>
            <person name="Ramirez L."/>
            <person name="Alfaro M."/>
            <person name="Sun H."/>
            <person name="Tritt A."/>
            <person name="Yoshinaga Y."/>
            <person name="Zwiers L.-H."/>
            <person name="Turgeon B."/>
            <person name="Goodwin S."/>
            <person name="Spatafora J."/>
            <person name="Crous P."/>
            <person name="Grigoriev I."/>
        </authorList>
    </citation>
    <scope>NUCLEOTIDE SEQUENCE</scope>
    <source>
        <strain evidence="5">CBS 119925</strain>
    </source>
</reference>
<organism evidence="5 6">
    <name type="scientific">Sporormia fimetaria CBS 119925</name>
    <dbReference type="NCBI Taxonomy" id="1340428"/>
    <lineage>
        <taxon>Eukaryota</taxon>
        <taxon>Fungi</taxon>
        <taxon>Dikarya</taxon>
        <taxon>Ascomycota</taxon>
        <taxon>Pezizomycotina</taxon>
        <taxon>Dothideomycetes</taxon>
        <taxon>Pleosporomycetidae</taxon>
        <taxon>Pleosporales</taxon>
        <taxon>Sporormiaceae</taxon>
        <taxon>Sporormia</taxon>
    </lineage>
</organism>